<gene>
    <name evidence="2" type="primary">aam_1</name>
    <name evidence="2" type="ORF">TRP8649_02015</name>
</gene>
<dbReference type="Pfam" id="PF01425">
    <property type="entry name" value="Amidase"/>
    <property type="match status" value="1"/>
</dbReference>
<dbReference type="EC" id="3.5.1.13" evidence="2"/>
<dbReference type="AlphaFoldDB" id="A0A238JBZ6"/>
<proteinExistence type="predicted"/>
<evidence type="ECO:0000313" key="2">
    <source>
        <dbReference type="EMBL" id="SMX27903.1"/>
    </source>
</evidence>
<dbReference type="GO" id="GO:0047680">
    <property type="term" value="F:aryl-acylamidase activity"/>
    <property type="evidence" value="ECO:0007669"/>
    <property type="project" value="UniProtKB-EC"/>
</dbReference>
<dbReference type="OrthoDB" id="9777859at2"/>
<keyword evidence="3" id="KW-1185">Reference proteome</keyword>
<dbReference type="InterPro" id="IPR023631">
    <property type="entry name" value="Amidase_dom"/>
</dbReference>
<keyword evidence="2" id="KW-0378">Hydrolase</keyword>
<dbReference type="InterPro" id="IPR000120">
    <property type="entry name" value="Amidase"/>
</dbReference>
<dbReference type="PIRSF" id="PIRSF001221">
    <property type="entry name" value="Amidase_fungi"/>
    <property type="match status" value="1"/>
</dbReference>
<dbReference type="PANTHER" id="PTHR11895:SF76">
    <property type="entry name" value="INDOLEACETAMIDE HYDROLASE"/>
    <property type="match status" value="1"/>
</dbReference>
<dbReference type="Gene3D" id="3.90.1300.10">
    <property type="entry name" value="Amidase signature (AS) domain"/>
    <property type="match status" value="1"/>
</dbReference>
<name>A0A238JBZ6_9RHOB</name>
<sequence>MTDLTELSARDAAALIADRSLSPVDLAKAAIAQIEKINPAVNALADHDFDAVLSEAHAAEAAVMRGDILGPLHGVPFGVKDMIDVKGLRTTFGSEAFQDNVATKDDRIVAAMRAAGAVPLGKTNNPEWSAGGNTRNRVFGATANPYDLSKTCAGSSGGSAVALACHYAPLATGSDTGGSLRNPAAYCGIVGFRPSPGVVPGDTRAAGLLPISTAGPMARTVADAGLMLSVLARPDRDDPFTTVIKGQTPWTAEGFANLPAQDLSKLRIAVTEDYGFAPTERLIREHFQGAIATLAPYLPRLSEAHPDCADADRIFAVLRGVVFLGIHAKLYDETPHLVGPNVAENVREGRSYGADDIAQALFAQSAYHRRWQAFFEQYDYILSPAVTISPRPWRELYPTQIDGQATESYYHWLAMAYASTIPGHPSITIPCGFDALGMPFGLQIVGKRHDDLGVLAVAQELERIIAGTNLAPRSPDFQALADAPPLNQAEEFLTFD</sequence>
<evidence type="ECO:0000313" key="3">
    <source>
        <dbReference type="Proteomes" id="UP000225972"/>
    </source>
</evidence>
<dbReference type="RefSeq" id="WP_099244407.1">
    <property type="nucleotide sequence ID" value="NZ_FXXP01000001.1"/>
</dbReference>
<dbReference type="InterPro" id="IPR036928">
    <property type="entry name" value="AS_sf"/>
</dbReference>
<dbReference type="EMBL" id="FXXP01000001">
    <property type="protein sequence ID" value="SMX27903.1"/>
    <property type="molecule type" value="Genomic_DNA"/>
</dbReference>
<dbReference type="PANTHER" id="PTHR11895">
    <property type="entry name" value="TRANSAMIDASE"/>
    <property type="match status" value="1"/>
</dbReference>
<organism evidence="2 3">
    <name type="scientific">Pelagimonas phthalicica</name>
    <dbReference type="NCBI Taxonomy" id="1037362"/>
    <lineage>
        <taxon>Bacteria</taxon>
        <taxon>Pseudomonadati</taxon>
        <taxon>Pseudomonadota</taxon>
        <taxon>Alphaproteobacteria</taxon>
        <taxon>Rhodobacterales</taxon>
        <taxon>Roseobacteraceae</taxon>
        <taxon>Pelagimonas</taxon>
    </lineage>
</organism>
<protein>
    <submittedName>
        <fullName evidence="2">Acylamidase</fullName>
        <ecNumber evidence="2">3.5.1.13</ecNumber>
    </submittedName>
</protein>
<dbReference type="SUPFAM" id="SSF75304">
    <property type="entry name" value="Amidase signature (AS) enzymes"/>
    <property type="match status" value="1"/>
</dbReference>
<dbReference type="Proteomes" id="UP000225972">
    <property type="component" value="Unassembled WGS sequence"/>
</dbReference>
<feature type="domain" description="Amidase" evidence="1">
    <location>
        <begin position="26"/>
        <end position="454"/>
    </location>
</feature>
<accession>A0A238JBZ6</accession>
<evidence type="ECO:0000259" key="1">
    <source>
        <dbReference type="Pfam" id="PF01425"/>
    </source>
</evidence>
<reference evidence="3" key="1">
    <citation type="submission" date="2017-05" db="EMBL/GenBank/DDBJ databases">
        <authorList>
            <person name="Rodrigo-Torres L."/>
            <person name="Arahal R. D."/>
            <person name="Lucena T."/>
        </authorList>
    </citation>
    <scope>NUCLEOTIDE SEQUENCE [LARGE SCALE GENOMIC DNA]</scope>
    <source>
        <strain evidence="3">CECT 8649</strain>
    </source>
</reference>